<dbReference type="Proteomes" id="UP000054976">
    <property type="component" value="Unassembled WGS sequence"/>
</dbReference>
<reference evidence="8" key="1">
    <citation type="submission" date="2016-01" db="EMBL/GenBank/DDBJ databases">
        <title>Draft genome sequence of Thermodesulfovibrio aggregans strain TGE-P1.</title>
        <authorList>
            <person name="Sekiguchi Y."/>
            <person name="Ohashi A."/>
            <person name="Matsuura N."/>
            <person name="Tourlousse M.D."/>
        </authorList>
    </citation>
    <scope>NUCLEOTIDE SEQUENCE [LARGE SCALE GENOMIC DNA]</scope>
    <source>
        <strain evidence="8">TGE-P1</strain>
    </source>
</reference>
<gene>
    <name evidence="7" type="ORF">TAGGR_2143</name>
</gene>
<protein>
    <recommendedName>
        <fullName evidence="6">Flagellar secretion chaperone FliS</fullName>
    </recommendedName>
</protein>
<organism evidence="7 8">
    <name type="scientific">Thermodesulfovibrio aggregans</name>
    <dbReference type="NCBI Taxonomy" id="86166"/>
    <lineage>
        <taxon>Bacteria</taxon>
        <taxon>Pseudomonadati</taxon>
        <taxon>Nitrospirota</taxon>
        <taxon>Thermodesulfovibrionia</taxon>
        <taxon>Thermodesulfovibrionales</taxon>
        <taxon>Thermodesulfovibrionaceae</taxon>
        <taxon>Thermodesulfovibrio</taxon>
    </lineage>
</organism>
<evidence type="ECO:0000256" key="1">
    <source>
        <dbReference type="ARBA" id="ARBA00004514"/>
    </source>
</evidence>
<comment type="caution">
    <text evidence="7">The sequence shown here is derived from an EMBL/GenBank/DDBJ whole genome shotgun (WGS) entry which is preliminary data.</text>
</comment>
<sequence>MTYVDAYLQSKVMGADALELITMLYDKAIVSLNIAKDAIIKGVDDPELVKKKVTELSRATDIVYYLNDILDRQRGGQIAENLSTIYNILAEELVRANLFNDVETISKCIEILENLKSAWEDVKKQIRENQNEPTKAVAGSI</sequence>
<dbReference type="GO" id="GO:0044780">
    <property type="term" value="P:bacterial-type flagellum assembly"/>
    <property type="evidence" value="ECO:0007669"/>
    <property type="project" value="InterPro"/>
</dbReference>
<dbReference type="STRING" id="86166.TAGGR_2143"/>
<dbReference type="PANTHER" id="PTHR34773:SF1">
    <property type="entry name" value="FLAGELLAR SECRETION CHAPERONE FLIS"/>
    <property type="match status" value="1"/>
</dbReference>
<evidence type="ECO:0000256" key="5">
    <source>
        <dbReference type="ARBA" id="ARBA00023186"/>
    </source>
</evidence>
<dbReference type="InterPro" id="IPR036584">
    <property type="entry name" value="FliS_sf"/>
</dbReference>
<evidence type="ECO:0000256" key="2">
    <source>
        <dbReference type="ARBA" id="ARBA00008787"/>
    </source>
</evidence>
<dbReference type="PIRSF" id="PIRSF039090">
    <property type="entry name" value="Flis"/>
    <property type="match status" value="1"/>
</dbReference>
<dbReference type="SUPFAM" id="SSF101116">
    <property type="entry name" value="Flagellar export chaperone FliS"/>
    <property type="match status" value="1"/>
</dbReference>
<evidence type="ECO:0000313" key="8">
    <source>
        <dbReference type="Proteomes" id="UP000054976"/>
    </source>
</evidence>
<keyword evidence="4 6" id="KW-1005">Bacterial flagellum biogenesis</keyword>
<comment type="similarity">
    <text evidence="2 6">Belongs to the FliS family.</text>
</comment>
<dbReference type="InterPro" id="IPR003713">
    <property type="entry name" value="FliS"/>
</dbReference>
<evidence type="ECO:0000313" key="7">
    <source>
        <dbReference type="EMBL" id="GAQ95254.1"/>
    </source>
</evidence>
<dbReference type="Gene3D" id="1.20.120.340">
    <property type="entry name" value="Flagellar protein FliS"/>
    <property type="match status" value="1"/>
</dbReference>
<keyword evidence="7" id="KW-0966">Cell projection</keyword>
<dbReference type="Pfam" id="PF02561">
    <property type="entry name" value="FliS"/>
    <property type="match status" value="1"/>
</dbReference>
<dbReference type="EMBL" id="BCNO01000002">
    <property type="protein sequence ID" value="GAQ95254.1"/>
    <property type="molecule type" value="Genomic_DNA"/>
</dbReference>
<dbReference type="CDD" id="cd16098">
    <property type="entry name" value="FliS"/>
    <property type="match status" value="1"/>
</dbReference>
<evidence type="ECO:0000256" key="3">
    <source>
        <dbReference type="ARBA" id="ARBA00022490"/>
    </source>
</evidence>
<proteinExistence type="inferred from homology"/>
<dbReference type="RefSeq" id="WP_059176701.1">
    <property type="nucleotide sequence ID" value="NZ_BCNO01000002.1"/>
</dbReference>
<dbReference type="NCBIfam" id="TIGR00208">
    <property type="entry name" value="fliS"/>
    <property type="match status" value="1"/>
</dbReference>
<evidence type="ECO:0000256" key="4">
    <source>
        <dbReference type="ARBA" id="ARBA00022795"/>
    </source>
</evidence>
<dbReference type="PANTHER" id="PTHR34773">
    <property type="entry name" value="FLAGELLAR SECRETION CHAPERONE FLIS"/>
    <property type="match status" value="1"/>
</dbReference>
<keyword evidence="3 6" id="KW-0963">Cytoplasm</keyword>
<dbReference type="AlphaFoldDB" id="A0A0U9IAI7"/>
<keyword evidence="7" id="KW-0282">Flagellum</keyword>
<dbReference type="OrthoDB" id="1524959at2"/>
<accession>A0A0U9IAI7</accession>
<keyword evidence="7" id="KW-0969">Cilium</keyword>
<dbReference type="GO" id="GO:0005829">
    <property type="term" value="C:cytosol"/>
    <property type="evidence" value="ECO:0007669"/>
    <property type="project" value="UniProtKB-SubCell"/>
</dbReference>
<keyword evidence="5" id="KW-0143">Chaperone</keyword>
<dbReference type="GO" id="GO:0071973">
    <property type="term" value="P:bacterial-type flagellum-dependent cell motility"/>
    <property type="evidence" value="ECO:0007669"/>
    <property type="project" value="TreeGrafter"/>
</dbReference>
<keyword evidence="8" id="KW-1185">Reference proteome</keyword>
<name>A0A0U9IAI7_9BACT</name>
<comment type="subcellular location">
    <subcellularLocation>
        <location evidence="1 6">Cytoplasm</location>
        <location evidence="1 6">Cytosol</location>
    </subcellularLocation>
</comment>
<evidence type="ECO:0000256" key="6">
    <source>
        <dbReference type="PIRNR" id="PIRNR039090"/>
    </source>
</evidence>